<dbReference type="InterPro" id="IPR015928">
    <property type="entry name" value="Aconitase/3IPM_dehydase_swvl"/>
</dbReference>
<keyword evidence="1" id="KW-0408">Iron</keyword>
<dbReference type="GO" id="GO:0016836">
    <property type="term" value="F:hydro-lyase activity"/>
    <property type="evidence" value="ECO:0007669"/>
    <property type="project" value="UniProtKB-ARBA"/>
</dbReference>
<dbReference type="GO" id="GO:0046872">
    <property type="term" value="F:metal ion binding"/>
    <property type="evidence" value="ECO:0007669"/>
    <property type="project" value="UniProtKB-KW"/>
</dbReference>
<gene>
    <name evidence="4" type="ORF">BRARA_C04047</name>
</gene>
<accession>A0A398A2X0</accession>
<dbReference type="PANTHER" id="PTHR11670">
    <property type="entry name" value="ACONITASE/IRON-RESPONSIVE ELEMENT FAMILY MEMBER"/>
    <property type="match status" value="1"/>
</dbReference>
<dbReference type="SUPFAM" id="SSF53732">
    <property type="entry name" value="Aconitase iron-sulfur domain"/>
    <property type="match status" value="1"/>
</dbReference>
<organism evidence="4 5">
    <name type="scientific">Brassica campestris</name>
    <name type="common">Field mustard</name>
    <dbReference type="NCBI Taxonomy" id="3711"/>
    <lineage>
        <taxon>Eukaryota</taxon>
        <taxon>Viridiplantae</taxon>
        <taxon>Streptophyta</taxon>
        <taxon>Embryophyta</taxon>
        <taxon>Tracheophyta</taxon>
        <taxon>Spermatophyta</taxon>
        <taxon>Magnoliopsida</taxon>
        <taxon>eudicotyledons</taxon>
        <taxon>Gunneridae</taxon>
        <taxon>Pentapetalae</taxon>
        <taxon>rosids</taxon>
        <taxon>malvids</taxon>
        <taxon>Brassicales</taxon>
        <taxon>Brassicaceae</taxon>
        <taxon>Brassiceae</taxon>
        <taxon>Brassica</taxon>
    </lineage>
</organism>
<evidence type="ECO:0000256" key="2">
    <source>
        <dbReference type="SAM" id="MobiDB-lite"/>
    </source>
</evidence>
<dbReference type="Proteomes" id="UP000264353">
    <property type="component" value="Chromosome A3"/>
</dbReference>
<dbReference type="AlphaFoldDB" id="A0A398A2X0"/>
<dbReference type="SUPFAM" id="SSF52016">
    <property type="entry name" value="LeuD/IlvD-like"/>
    <property type="match status" value="1"/>
</dbReference>
<evidence type="ECO:0000313" key="5">
    <source>
        <dbReference type="Proteomes" id="UP000264353"/>
    </source>
</evidence>
<sequence length="433" mass="47395">MYKTTSSSLLRAASSRSTLLSSRSSLTQSSSPSAASASPSPSSSLLGRRSFATSSPAFRSLPRWSHCLHSRPSPFRLSSQIRAVSPGLDRLERNFSSMASEHPFKGIFTTLPKPGGGEFGKFYSLPALNDPRIDKLPYSIRILLESAIRNCDNFQVTKGDVEKIIDWEKTAPKQVEIPFKPARVLLQDFTGVPAVVDLACMRDAMNKLGSDSNKINPLVPVDLVIDHSVQVDVARSENAVQANMELEFQRNKERFAFLKWGSTAFQNMLVVPPGSGIVHQTVHIPSGEKLSVFDAAMRYKSSGEDTIILAGAEYGSGSSRDWAAKGPMLQGVKAVIAKSFERIHRSNLVGMGIIPLCFKSGEDADTLGLTGHERYTIHLPTDISEIRPGQDVTVTTDNGKSFTCTVRFDTEVELAYFNHGGILPYVIRNLSKQ</sequence>
<name>A0A398A2X0_BRACM</name>
<dbReference type="Pfam" id="PF00694">
    <property type="entry name" value="Aconitase_C"/>
    <property type="match status" value="1"/>
</dbReference>
<evidence type="ECO:0000259" key="3">
    <source>
        <dbReference type="Pfam" id="PF00694"/>
    </source>
</evidence>
<dbReference type="EMBL" id="CM010630">
    <property type="protein sequence ID" value="RID72141.1"/>
    <property type="molecule type" value="Genomic_DNA"/>
</dbReference>
<dbReference type="Gene3D" id="3.20.19.10">
    <property type="entry name" value="Aconitase, domain 4"/>
    <property type="match status" value="1"/>
</dbReference>
<dbReference type="Gene3D" id="3.30.499.10">
    <property type="entry name" value="Aconitase, domain 3"/>
    <property type="match status" value="1"/>
</dbReference>
<dbReference type="InterPro" id="IPR006249">
    <property type="entry name" value="Aconitase/IRP2"/>
</dbReference>
<evidence type="ECO:0000313" key="4">
    <source>
        <dbReference type="EMBL" id="RID72141.1"/>
    </source>
</evidence>
<dbReference type="GO" id="GO:0043436">
    <property type="term" value="P:oxoacid metabolic process"/>
    <property type="evidence" value="ECO:0007669"/>
    <property type="project" value="UniProtKB-ARBA"/>
</dbReference>
<dbReference type="GO" id="GO:0051536">
    <property type="term" value="F:iron-sulfur cluster binding"/>
    <property type="evidence" value="ECO:0007669"/>
    <property type="project" value="UniProtKB-KW"/>
</dbReference>
<dbReference type="InterPro" id="IPR036008">
    <property type="entry name" value="Aconitase_4Fe-4S_dom"/>
</dbReference>
<evidence type="ECO:0000256" key="1">
    <source>
        <dbReference type="ARBA" id="ARBA00023004"/>
    </source>
</evidence>
<feature type="region of interest" description="Disordered" evidence="2">
    <location>
        <begin position="21"/>
        <end position="48"/>
    </location>
</feature>
<protein>
    <recommendedName>
        <fullName evidence="3">Aconitase A/isopropylmalate dehydratase small subunit swivel domain-containing protein</fullName>
    </recommendedName>
</protein>
<dbReference type="InterPro" id="IPR000573">
    <property type="entry name" value="AconitaseA/IPMdHydase_ssu_swvl"/>
</dbReference>
<proteinExistence type="predicted"/>
<reference evidence="4 5" key="1">
    <citation type="submission" date="2018-06" db="EMBL/GenBank/DDBJ databases">
        <title>WGS assembly of Brassica rapa FPsc.</title>
        <authorList>
            <person name="Bowman J."/>
            <person name="Kohchi T."/>
            <person name="Yamato K."/>
            <person name="Jenkins J."/>
            <person name="Shu S."/>
            <person name="Ishizaki K."/>
            <person name="Yamaoka S."/>
            <person name="Nishihama R."/>
            <person name="Nakamura Y."/>
            <person name="Berger F."/>
            <person name="Adam C."/>
            <person name="Aki S."/>
            <person name="Althoff F."/>
            <person name="Araki T."/>
            <person name="Arteaga-Vazquez M."/>
            <person name="Balasubrmanian S."/>
            <person name="Bauer D."/>
            <person name="Boehm C."/>
            <person name="Briginshaw L."/>
            <person name="Caballero-Perez J."/>
            <person name="Catarino B."/>
            <person name="Chen F."/>
            <person name="Chiyoda S."/>
            <person name="Chovatia M."/>
            <person name="Davies K."/>
            <person name="Delmans M."/>
            <person name="Demura T."/>
            <person name="Dierschke T."/>
            <person name="Dolan L."/>
            <person name="Dorantes-Acosta A."/>
            <person name="Eklund D."/>
            <person name="Florent S."/>
            <person name="Flores-Sandoval E."/>
            <person name="Fujiyama A."/>
            <person name="Fukuzawa H."/>
            <person name="Galik B."/>
            <person name="Grimanelli D."/>
            <person name="Grimwood J."/>
            <person name="Grossniklaus U."/>
            <person name="Hamada T."/>
            <person name="Haseloff J."/>
            <person name="Hetherington A."/>
            <person name="Higo A."/>
            <person name="Hirakawa Y."/>
            <person name="Hundley H."/>
            <person name="Ikeda Y."/>
            <person name="Inoue K."/>
            <person name="Inoue S."/>
            <person name="Ishida S."/>
            <person name="Jia Q."/>
            <person name="Kakita M."/>
            <person name="Kanazawa T."/>
            <person name="Kawai Y."/>
            <person name="Kawashima T."/>
            <person name="Kennedy M."/>
            <person name="Kinose K."/>
            <person name="Kinoshita T."/>
            <person name="Kohara Y."/>
            <person name="Koide E."/>
            <person name="Komatsu K."/>
            <person name="Kopischke S."/>
            <person name="Kubo M."/>
            <person name="Kyozuka J."/>
            <person name="Lagercrantz U."/>
            <person name="Lin S."/>
            <person name="Lindquist E."/>
            <person name="Lipzen A."/>
            <person name="Lu C."/>
            <person name="Luna E."/>
            <person name="Martienssen R."/>
            <person name="Minamino N."/>
            <person name="Mizutani M."/>
            <person name="Mizutani M."/>
            <person name="Mochizuki N."/>
            <person name="Monte I."/>
            <person name="Mosher R."/>
            <person name="Nagasaki H."/>
            <person name="Nakagami H."/>
            <person name="Naramoto S."/>
            <person name="Nishitani K."/>
            <person name="Ohtani M."/>
            <person name="Okamoto T."/>
            <person name="Okumura M."/>
            <person name="Phillips J."/>
            <person name="Pollak B."/>
            <person name="Reinders A."/>
            <person name="Roevekamp M."/>
            <person name="Sano R."/>
            <person name="Sawa S."/>
            <person name="Schmid M."/>
            <person name="Shirakawa M."/>
            <person name="Solano R."/>
            <person name="Spunde A."/>
            <person name="Suetsugu N."/>
            <person name="Sugano S."/>
            <person name="Sugiyama A."/>
            <person name="Sun R."/>
            <person name="Suzuki Y."/>
            <person name="Takenaka M."/>
            <person name="Takezawa D."/>
            <person name="Tomogane H."/>
            <person name="Tsuzuki M."/>
            <person name="Ueda T."/>
            <person name="Umeda M."/>
            <person name="Ward J."/>
            <person name="Watanabe Y."/>
            <person name="Yazaki K."/>
            <person name="Yokoyama R."/>
            <person name="Yoshitake Y."/>
            <person name="Yotsui I."/>
            <person name="Zachgo S."/>
            <person name="Schmutz J."/>
        </authorList>
    </citation>
    <scope>NUCLEOTIDE SEQUENCE [LARGE SCALE GENOMIC DNA]</scope>
    <source>
        <strain evidence="5">cv. B-3</strain>
    </source>
</reference>
<dbReference type="InterPro" id="IPR015931">
    <property type="entry name" value="Acnase/IPM_dHydase_lsu_aba_1/3"/>
</dbReference>
<feature type="domain" description="Aconitase A/isopropylmalate dehydratase small subunit swivel" evidence="3">
    <location>
        <begin position="279"/>
        <end position="359"/>
    </location>
</feature>